<feature type="region of interest" description="Disordered" evidence="1">
    <location>
        <begin position="273"/>
        <end position="376"/>
    </location>
</feature>
<feature type="region of interest" description="Disordered" evidence="1">
    <location>
        <begin position="41"/>
        <end position="65"/>
    </location>
</feature>
<feature type="compositionally biased region" description="Pro residues" evidence="1">
    <location>
        <begin position="51"/>
        <end position="60"/>
    </location>
</feature>
<organism evidence="3 4">
    <name type="scientific">Meloidogyne enterolobii</name>
    <name type="common">Root-knot nematode worm</name>
    <name type="synonym">Meloidogyne mayaguensis</name>
    <dbReference type="NCBI Taxonomy" id="390850"/>
    <lineage>
        <taxon>Eukaryota</taxon>
        <taxon>Metazoa</taxon>
        <taxon>Ecdysozoa</taxon>
        <taxon>Nematoda</taxon>
        <taxon>Chromadorea</taxon>
        <taxon>Rhabditida</taxon>
        <taxon>Tylenchina</taxon>
        <taxon>Tylenchomorpha</taxon>
        <taxon>Tylenchoidea</taxon>
        <taxon>Meloidogynidae</taxon>
        <taxon>Meloidogyninae</taxon>
        <taxon>Meloidogyne</taxon>
    </lineage>
</organism>
<feature type="compositionally biased region" description="Low complexity" evidence="1">
    <location>
        <begin position="418"/>
        <end position="439"/>
    </location>
</feature>
<sequence>MYPFQNQQQQQQQQHVPLPPSQQTHYQLRYPPAMLPPNHAAAAAAAATMGQPPPFQPPPATGQALPQHPLQQQAMYQYHMAAPHPSTFPPHPSNIYIASSSLQQHAQAPQQLPSGGQNGIVSGGHPSLLGGANIHPGIKPSQRESVDKLVMQISNPKQQITPELVYERRLFFERLVMLNEQHGEVLSGPPQVSKSPVDLYSLYYAVKLRGGFEKTIRDKIWKNLCVDANTEMQQSSAAGFQLRKHYQKYLLRLECLETGQNIKELVEFAEKQKKKKKEKEIIPPTAATPIPTAGGPGTPSSSTSSSIAGKEEQQQQIKGEQQQPQRPSPFGSVVNAYPPTQGYSFQPAPGDFGASPAAGYPPPPQHFGPGGQYLPSSQWNAYQQQMFLQQRMRGPQPSPTNPSTVSGKQQQAEDEHQQLQQQQGRIIPSSTSSSRLSSTPAPPDAQQQNRAPSTVTTDYQQQNESSKRVDGSEIDGGGGGDTAQKEAKGGSNNLSTSNASTYPPNAMGNPSNAIPPSSAGYYQHQIPHPSLYAPRFSPGSLPSSSDYAQGMYGGTPRMPQQPQVWSPYGGMQNPGAVVRYHHQQPPTVGTPINRFSHPYSQQSTSQQQPNMPIGAVNSPQLLAASQPQLHPQSSGKHHSKGRNAGPGMLPIAPSVPVAAYTNPQPPQQFPAWFGSSTLSAQQPPFGPYTLEAQAITHVQQQQSQIQQQRYRRPKVYARDLQGVTPSRIIMALRSALHVETCWALNALNIQLYDDTTPNCYPSFSQTPEFLNLLVEHFAAVLSLLFPKNFDENLLNFSSSKILSKQNSITTKNSKNLTTNQPKIEPVSLMVRPPPLYPSPSTSFANIGTNNVSTTTPNFTLVSRLGRQVKLDMTTEIPPELVLQLEKVENEETFDDEREEQNQNLEYSKTTWRTAFIERIRQSMLDHINSRQSLSKLAPRFKKEKDEENNLENEEKENLKEDKLTKDSINCKKEKLKKKMGRMKRKRMEMI</sequence>
<dbReference type="GO" id="GO:0003677">
    <property type="term" value="F:DNA binding"/>
    <property type="evidence" value="ECO:0007669"/>
    <property type="project" value="InterPro"/>
</dbReference>
<dbReference type="OrthoDB" id="8709537at2759"/>
<feature type="compositionally biased region" description="Polar residues" evidence="1">
    <location>
        <begin position="490"/>
        <end position="514"/>
    </location>
</feature>
<protein>
    <recommendedName>
        <fullName evidence="2">ARID domain-containing protein</fullName>
    </recommendedName>
</protein>
<dbReference type="PROSITE" id="PS51011">
    <property type="entry name" value="ARID"/>
    <property type="match status" value="1"/>
</dbReference>
<gene>
    <name evidence="3" type="ORF">MENT_LOCUS14481</name>
</gene>
<dbReference type="Gene3D" id="1.10.150.60">
    <property type="entry name" value="ARID DNA-binding domain"/>
    <property type="match status" value="1"/>
</dbReference>
<comment type="caution">
    <text evidence="3">The sequence shown here is derived from an EMBL/GenBank/DDBJ whole genome shotgun (WGS) entry which is preliminary data.</text>
</comment>
<dbReference type="GO" id="GO:0071565">
    <property type="term" value="C:nBAF complex"/>
    <property type="evidence" value="ECO:0007669"/>
    <property type="project" value="TreeGrafter"/>
</dbReference>
<feature type="region of interest" description="Disordered" evidence="1">
    <location>
        <begin position="936"/>
        <end position="990"/>
    </location>
</feature>
<proteinExistence type="predicted"/>
<feature type="compositionally biased region" description="Basic residues" evidence="1">
    <location>
        <begin position="973"/>
        <end position="990"/>
    </location>
</feature>
<feature type="domain" description="ARID" evidence="2">
    <location>
        <begin position="165"/>
        <end position="258"/>
    </location>
</feature>
<dbReference type="PANTHER" id="PTHR12656:SF5">
    <property type="entry name" value="TRITHORAX GROUP PROTEIN OSA"/>
    <property type="match status" value="1"/>
</dbReference>
<evidence type="ECO:0000313" key="4">
    <source>
        <dbReference type="Proteomes" id="UP000580250"/>
    </source>
</evidence>
<evidence type="ECO:0000313" key="3">
    <source>
        <dbReference type="EMBL" id="CAD2160839.1"/>
    </source>
</evidence>
<dbReference type="Proteomes" id="UP000580250">
    <property type="component" value="Unassembled WGS sequence"/>
</dbReference>
<dbReference type="GO" id="GO:0005654">
    <property type="term" value="C:nucleoplasm"/>
    <property type="evidence" value="ECO:0007669"/>
    <property type="project" value="TreeGrafter"/>
</dbReference>
<dbReference type="SMART" id="SM01014">
    <property type="entry name" value="ARID"/>
    <property type="match status" value="1"/>
</dbReference>
<dbReference type="SMART" id="SM00501">
    <property type="entry name" value="BRIGHT"/>
    <property type="match status" value="1"/>
</dbReference>
<feature type="region of interest" description="Disordered" evidence="1">
    <location>
        <begin position="1"/>
        <end position="24"/>
    </location>
</feature>
<dbReference type="EMBL" id="CAJEWN010000082">
    <property type="protein sequence ID" value="CAD2160839.1"/>
    <property type="molecule type" value="Genomic_DNA"/>
</dbReference>
<dbReference type="Pfam" id="PF01388">
    <property type="entry name" value="ARID"/>
    <property type="match status" value="1"/>
</dbReference>
<feature type="compositionally biased region" description="Low complexity" evidence="1">
    <location>
        <begin position="1"/>
        <end position="16"/>
    </location>
</feature>
<feature type="compositionally biased region" description="Polar residues" evidence="1">
    <location>
        <begin position="617"/>
        <end position="634"/>
    </location>
</feature>
<feature type="region of interest" description="Disordered" evidence="1">
    <location>
        <begin position="589"/>
        <end position="650"/>
    </location>
</feature>
<feature type="compositionally biased region" description="Polar residues" evidence="1">
    <location>
        <begin position="445"/>
        <end position="464"/>
    </location>
</feature>
<dbReference type="GO" id="GO:0016514">
    <property type="term" value="C:SWI/SNF complex"/>
    <property type="evidence" value="ECO:0007669"/>
    <property type="project" value="InterPro"/>
</dbReference>
<name>A0A6V7ULE3_MELEN</name>
<dbReference type="GO" id="GO:0006357">
    <property type="term" value="P:regulation of transcription by RNA polymerase II"/>
    <property type="evidence" value="ECO:0007669"/>
    <property type="project" value="TreeGrafter"/>
</dbReference>
<accession>A0A6V7ULE3</accession>
<dbReference type="PANTHER" id="PTHR12656">
    <property type="entry name" value="BRG-1 ASSOCIATED FACTOR 250 BAF250"/>
    <property type="match status" value="1"/>
</dbReference>
<dbReference type="InterPro" id="IPR021906">
    <property type="entry name" value="BAF250/Osa"/>
</dbReference>
<feature type="region of interest" description="Disordered" evidence="1">
    <location>
        <begin position="389"/>
        <end position="514"/>
    </location>
</feature>
<dbReference type="AlphaFoldDB" id="A0A6V7ULE3"/>
<feature type="compositionally biased region" description="Basic and acidic residues" evidence="1">
    <location>
        <begin position="955"/>
        <end position="972"/>
    </location>
</feature>
<dbReference type="GO" id="GO:0045893">
    <property type="term" value="P:positive regulation of DNA-templated transcription"/>
    <property type="evidence" value="ECO:0007669"/>
    <property type="project" value="TreeGrafter"/>
</dbReference>
<dbReference type="GO" id="GO:0035060">
    <property type="term" value="C:brahma complex"/>
    <property type="evidence" value="ECO:0007669"/>
    <property type="project" value="InterPro"/>
</dbReference>
<feature type="compositionally biased region" description="Low complexity" evidence="1">
    <location>
        <begin position="282"/>
        <end position="325"/>
    </location>
</feature>
<dbReference type="GO" id="GO:0006338">
    <property type="term" value="P:chromatin remodeling"/>
    <property type="evidence" value="ECO:0007669"/>
    <property type="project" value="InterPro"/>
</dbReference>
<dbReference type="InterPro" id="IPR001606">
    <property type="entry name" value="ARID_dom"/>
</dbReference>
<evidence type="ECO:0000256" key="1">
    <source>
        <dbReference type="SAM" id="MobiDB-lite"/>
    </source>
</evidence>
<reference evidence="3 4" key="1">
    <citation type="submission" date="2020-08" db="EMBL/GenBank/DDBJ databases">
        <authorList>
            <person name="Koutsovoulos G."/>
            <person name="Danchin GJ E."/>
        </authorList>
    </citation>
    <scope>NUCLEOTIDE SEQUENCE [LARGE SCALE GENOMIC DNA]</scope>
</reference>
<dbReference type="SUPFAM" id="SSF46774">
    <property type="entry name" value="ARID-like"/>
    <property type="match status" value="1"/>
</dbReference>
<dbReference type="InterPro" id="IPR036431">
    <property type="entry name" value="ARID_dom_sf"/>
</dbReference>
<dbReference type="GO" id="GO:0031491">
    <property type="term" value="F:nucleosome binding"/>
    <property type="evidence" value="ECO:0007669"/>
    <property type="project" value="TreeGrafter"/>
</dbReference>
<evidence type="ECO:0000259" key="2">
    <source>
        <dbReference type="PROSITE" id="PS51011"/>
    </source>
</evidence>